<organism evidence="2 3">
    <name type="scientific">Fusarium redolens</name>
    <dbReference type="NCBI Taxonomy" id="48865"/>
    <lineage>
        <taxon>Eukaryota</taxon>
        <taxon>Fungi</taxon>
        <taxon>Dikarya</taxon>
        <taxon>Ascomycota</taxon>
        <taxon>Pezizomycotina</taxon>
        <taxon>Sordariomycetes</taxon>
        <taxon>Hypocreomycetidae</taxon>
        <taxon>Hypocreales</taxon>
        <taxon>Nectriaceae</taxon>
        <taxon>Fusarium</taxon>
        <taxon>Fusarium redolens species complex</taxon>
    </lineage>
</organism>
<feature type="region of interest" description="Disordered" evidence="1">
    <location>
        <begin position="123"/>
        <end position="143"/>
    </location>
</feature>
<dbReference type="RefSeq" id="XP_046042705.1">
    <property type="nucleotide sequence ID" value="XM_046188866.1"/>
</dbReference>
<feature type="compositionally biased region" description="Polar residues" evidence="1">
    <location>
        <begin position="127"/>
        <end position="139"/>
    </location>
</feature>
<dbReference type="Proteomes" id="UP000720189">
    <property type="component" value="Unassembled WGS sequence"/>
</dbReference>
<feature type="compositionally biased region" description="Basic and acidic residues" evidence="1">
    <location>
        <begin position="204"/>
        <end position="218"/>
    </location>
</feature>
<feature type="region of interest" description="Disordered" evidence="1">
    <location>
        <begin position="610"/>
        <end position="648"/>
    </location>
</feature>
<protein>
    <submittedName>
        <fullName evidence="2">Uncharacterized protein</fullName>
    </submittedName>
</protein>
<comment type="caution">
    <text evidence="2">The sequence shown here is derived from an EMBL/GenBank/DDBJ whole genome shotgun (WGS) entry which is preliminary data.</text>
</comment>
<feature type="region of interest" description="Disordered" evidence="1">
    <location>
        <begin position="204"/>
        <end position="225"/>
    </location>
</feature>
<dbReference type="GeneID" id="70218820"/>
<accession>A0A9P9FZH5</accession>
<sequence length="648" mass="71234">MPTPDSRHILERATELIEAWCIDFGALKSPHEAYQEQVAAARVNVDEVFDSLSTCTKPSIQLALQKQLTEHSDRLRGLQLNHDRTIGQQQELYKKTIDAAMKQLCDKLNTVIGPCKTLKPIPKVANPKSNQGQITSSSDNPERCNSVFKMDTQTDLEQSVIYVCVHDEAQCLDSIPSKRKRRHSSGVQTRGRPDKMIKKHTLENQSRPDKVRPCDNGRKRQRKSAMEGVEPVCGQICLVFRKKLKQWLAALVLPNNFNEAGVAATIASFDLTKEVAECWEHMHETDGFRWRQGHNQTKPVIAERQVAIMYFEGPEFPAKCRTDWVHIEELHKYDPGVHSFLIPHSKTVQKFLNGQLGAQSGTEAKRVKLGITNEADTQKQRTSYESATACEMISQDDYPVKGKLENFAGVAESQITSAPSLYTDVPAMNLQNKDWLTSESGKRDSSNGRIVGSHKDIGVIQVGVDDLIQPNAIPGSGLVATADGYWAASGPCQQQMTGHTLVAMSSTSGALPSMQPLLSPIPTLRSARVARSEHVMGRATGREAITESVKLPGVLQMIHGDAPVSLSSGWRQNPTLNTRPLQPQRLLSGSESSIPSLLETGLRWALTPPVTSPETNHLPPTAAVRGSEGGSCAISSDRENIISTISPS</sequence>
<gene>
    <name evidence="2" type="ORF">BKA55DRAFT_526654</name>
</gene>
<name>A0A9P9FZH5_FUSRE</name>
<evidence type="ECO:0000313" key="3">
    <source>
        <dbReference type="Proteomes" id="UP000720189"/>
    </source>
</evidence>
<evidence type="ECO:0000313" key="2">
    <source>
        <dbReference type="EMBL" id="KAH7228468.1"/>
    </source>
</evidence>
<dbReference type="AlphaFoldDB" id="A0A9P9FZH5"/>
<dbReference type="EMBL" id="JAGMUX010000024">
    <property type="protein sequence ID" value="KAH7228468.1"/>
    <property type="molecule type" value="Genomic_DNA"/>
</dbReference>
<proteinExistence type="predicted"/>
<keyword evidence="3" id="KW-1185">Reference proteome</keyword>
<dbReference type="OrthoDB" id="4983860at2759"/>
<evidence type="ECO:0000256" key="1">
    <source>
        <dbReference type="SAM" id="MobiDB-lite"/>
    </source>
</evidence>
<reference evidence="2" key="1">
    <citation type="journal article" date="2021" name="Nat. Commun.">
        <title>Genetic determinants of endophytism in the Arabidopsis root mycobiome.</title>
        <authorList>
            <person name="Mesny F."/>
            <person name="Miyauchi S."/>
            <person name="Thiergart T."/>
            <person name="Pickel B."/>
            <person name="Atanasova L."/>
            <person name="Karlsson M."/>
            <person name="Huettel B."/>
            <person name="Barry K.W."/>
            <person name="Haridas S."/>
            <person name="Chen C."/>
            <person name="Bauer D."/>
            <person name="Andreopoulos W."/>
            <person name="Pangilinan J."/>
            <person name="LaButti K."/>
            <person name="Riley R."/>
            <person name="Lipzen A."/>
            <person name="Clum A."/>
            <person name="Drula E."/>
            <person name="Henrissat B."/>
            <person name="Kohler A."/>
            <person name="Grigoriev I.V."/>
            <person name="Martin F.M."/>
            <person name="Hacquard S."/>
        </authorList>
    </citation>
    <scope>NUCLEOTIDE SEQUENCE</scope>
    <source>
        <strain evidence="2">MPI-CAGE-AT-0023</strain>
    </source>
</reference>